<dbReference type="STRING" id="139420.A0A371D601"/>
<dbReference type="Gene3D" id="1.10.510.10">
    <property type="entry name" value="Transferase(Phosphotransferase) domain 1"/>
    <property type="match status" value="1"/>
</dbReference>
<proteinExistence type="predicted"/>
<gene>
    <name evidence="1" type="ORF">OH76DRAFT_707675</name>
</gene>
<dbReference type="InterPro" id="IPR008266">
    <property type="entry name" value="Tyr_kinase_AS"/>
</dbReference>
<dbReference type="PROSITE" id="PS00109">
    <property type="entry name" value="PROTEIN_KINASE_TYR"/>
    <property type="match status" value="1"/>
</dbReference>
<dbReference type="SUPFAM" id="SSF56112">
    <property type="entry name" value="Protein kinase-like (PK-like)"/>
    <property type="match status" value="1"/>
</dbReference>
<dbReference type="AlphaFoldDB" id="A0A371D601"/>
<evidence type="ECO:0000313" key="2">
    <source>
        <dbReference type="Proteomes" id="UP000256964"/>
    </source>
</evidence>
<name>A0A371D601_9APHY</name>
<protein>
    <submittedName>
        <fullName evidence="1">Uncharacterized protein</fullName>
    </submittedName>
</protein>
<accession>A0A371D601</accession>
<keyword evidence="2" id="KW-1185">Reference proteome</keyword>
<organism evidence="1 2">
    <name type="scientific">Lentinus brumalis</name>
    <dbReference type="NCBI Taxonomy" id="2498619"/>
    <lineage>
        <taxon>Eukaryota</taxon>
        <taxon>Fungi</taxon>
        <taxon>Dikarya</taxon>
        <taxon>Basidiomycota</taxon>
        <taxon>Agaricomycotina</taxon>
        <taxon>Agaricomycetes</taxon>
        <taxon>Polyporales</taxon>
        <taxon>Polyporaceae</taxon>
        <taxon>Lentinus</taxon>
    </lineage>
</organism>
<dbReference type="EMBL" id="KZ857415">
    <property type="protein sequence ID" value="RDX47922.1"/>
    <property type="molecule type" value="Genomic_DNA"/>
</dbReference>
<dbReference type="InterPro" id="IPR011009">
    <property type="entry name" value="Kinase-like_dom_sf"/>
</dbReference>
<dbReference type="Proteomes" id="UP000256964">
    <property type="component" value="Unassembled WGS sequence"/>
</dbReference>
<dbReference type="OrthoDB" id="2746521at2759"/>
<reference evidence="1 2" key="1">
    <citation type="journal article" date="2018" name="Biotechnol. Biofuels">
        <title>Integrative visual omics of the white-rot fungus Polyporus brumalis exposes the biotechnological potential of its oxidative enzymes for delignifying raw plant biomass.</title>
        <authorList>
            <person name="Miyauchi S."/>
            <person name="Rancon A."/>
            <person name="Drula E."/>
            <person name="Hage H."/>
            <person name="Chaduli D."/>
            <person name="Favel A."/>
            <person name="Grisel S."/>
            <person name="Henrissat B."/>
            <person name="Herpoel-Gimbert I."/>
            <person name="Ruiz-Duenas F.J."/>
            <person name="Chevret D."/>
            <person name="Hainaut M."/>
            <person name="Lin J."/>
            <person name="Wang M."/>
            <person name="Pangilinan J."/>
            <person name="Lipzen A."/>
            <person name="Lesage-Meessen L."/>
            <person name="Navarro D."/>
            <person name="Riley R."/>
            <person name="Grigoriev I.V."/>
            <person name="Zhou S."/>
            <person name="Raouche S."/>
            <person name="Rosso M.N."/>
        </authorList>
    </citation>
    <scope>NUCLEOTIDE SEQUENCE [LARGE SCALE GENOMIC DNA]</scope>
    <source>
        <strain evidence="1 2">BRFM 1820</strain>
    </source>
</reference>
<evidence type="ECO:0000313" key="1">
    <source>
        <dbReference type="EMBL" id="RDX47922.1"/>
    </source>
</evidence>
<dbReference type="GO" id="GO:0004672">
    <property type="term" value="F:protein kinase activity"/>
    <property type="evidence" value="ECO:0007669"/>
    <property type="project" value="InterPro"/>
</dbReference>
<sequence length="315" mass="35170">MDPDRRFDFGDREGAAAYRWHMLSWRDRSRSPIHQLTDKSTFVISLQAPTLPFCASSSTRPLPALPFGITAQYALVKPLQAGVQYRSEVWLAVPSEIEDSHFKLNSPAAAVVFKFIVPSIRGDIPTSDLDDEGFIDGRKFVFPFDAVKGEAACYESLADFQGSTVPYFYGVHRVLMPSGEPAWILALEWIPGPPGSLYVLNKELRQGGDTKYSNYGPFMRLFHSALSTLQSAHARNVNHADVRAANILIDEVHDQAVLIDWTSDHSFSPNTRSALPVIDLRKLHHAFVTVWIEPQSSEISRICEALDPINTPDDS</sequence>